<keyword evidence="2" id="KW-0378">Hydrolase</keyword>
<dbReference type="PANTHER" id="PTHR36848:SF2">
    <property type="entry name" value="SECRETED PROTEIN"/>
    <property type="match status" value="1"/>
</dbReference>
<dbReference type="PANTHER" id="PTHR36848">
    <property type="entry name" value="DNA-BINDING PROTEIN (PUTATIVE SECRETED PROTEIN)-RELATED"/>
    <property type="match status" value="1"/>
</dbReference>
<organism evidence="2 3">
    <name type="scientific">Duncaniella dubosii</name>
    <dbReference type="NCBI Taxonomy" id="2518971"/>
    <lineage>
        <taxon>Bacteria</taxon>
        <taxon>Pseudomonadati</taxon>
        <taxon>Bacteroidota</taxon>
        <taxon>Bacteroidia</taxon>
        <taxon>Bacteroidales</taxon>
        <taxon>Muribaculaceae</taxon>
        <taxon>Duncaniella</taxon>
    </lineage>
</organism>
<dbReference type="InterPro" id="IPR053161">
    <property type="entry name" value="Ulvan_degrading_GH"/>
</dbReference>
<sequence>MNRFQSLLAIGMLAVTASQASTPAKNDTKATDWYPVTVENRPFVRWWWLGSAVDPEGLTFNIEEFAKKGLGGVEITPIYGVKGNEANDISYLSPKWMEMLGHTIAEGNRLGLQIDMNNGTGWPFGGPEVTTDYSARKRVVESWTVAPGKKITDRIAPKDAKQRPVATLQAIIACNGDKRLDITSKLRKDSILSWKAPKGNGDWTVYALFSGRTFQKVKRAAPGGEGLVVNHYDSTAINHYLDRFDRAFKSSGCPIPDTFFNDSYEVYGSDWADNMLDEFYSDHGYRLEMYLPEFLDNKNHDDLRSRLVRDYRATLARMLRDNFTEVWMARAHRNGARIRNQSHGSPANIIDLYAAVDIPECESFGQTDFSIPGLNQDGPTRPSDADPAVLKFASSAAHLTGKRLTSAETLTWLTEHFRTSLSRCKPELDQMFCSGVNHVYFHGAPYSPKGAKFPGWMFYASINMSPTNSIWQDADSLFGYVARCQSFLSAGVPDNDFLLYFPIEEIWQRQGGNPYLMFDIHKMHQRMPDIKRAIAEIIKAGYDADYISDELLNAIEVSADGRIKAKGGANYGAIIVPPARFIQPATLNRLLTLAKEGASVLFIGCLPSDVPGLSKMQERRDSLKRLTAELPSITGKATATSYGKGRIITAPDFSGALLLTGIKPESMRLDNGLSMIRRRNESGGHNYFISLLENRPLDGWVTLTNPATAVEIFDPVSGRRGLAQTRKSASGETQLRLQLEPGESLLLKSFPTAVSGAPQWAYVEAKGQPMTIDKGWSVSFPKTEPAIPGTFATDTLTQWCNIPVADAAVCLGTGRYTVEFVIENPSIADDWLLDLGDVRESADIRVNGQPAGKVWSVPFTLRIGHLLRPGVNTLEIDVTNLQANRIADYERRGVNWRIFKDANIASVTNAKKFSFGEWPAIPSGLNSKVTLTPLTLSK</sequence>
<feature type="signal peptide" evidence="1">
    <location>
        <begin position="1"/>
        <end position="20"/>
    </location>
</feature>
<proteinExistence type="predicted"/>
<reference evidence="3" key="1">
    <citation type="submission" date="2019-02" db="EMBL/GenBank/DDBJ databases">
        <title>Isolation and identification of novel species under the genus Muribaculum.</title>
        <authorList>
            <person name="Miyake S."/>
            <person name="Ding Y."/>
            <person name="Low A."/>
            <person name="Soh M."/>
            <person name="Seedorf H."/>
        </authorList>
    </citation>
    <scope>NUCLEOTIDE SEQUENCE [LARGE SCALE GENOMIC DNA]</scope>
    <source>
        <strain evidence="3">H5</strain>
    </source>
</reference>
<dbReference type="SUPFAM" id="SSF49785">
    <property type="entry name" value="Galactose-binding domain-like"/>
    <property type="match status" value="1"/>
</dbReference>
<evidence type="ECO:0000313" key="3">
    <source>
        <dbReference type="Proteomes" id="UP000297149"/>
    </source>
</evidence>
<dbReference type="Proteomes" id="UP000297149">
    <property type="component" value="Chromosome"/>
</dbReference>
<evidence type="ECO:0000313" key="2">
    <source>
        <dbReference type="EMBL" id="QCD42096.1"/>
    </source>
</evidence>
<dbReference type="NCBIfam" id="NF045579">
    <property type="entry name" value="rhamnoside_JR"/>
    <property type="match status" value="1"/>
</dbReference>
<dbReference type="GO" id="GO:0016787">
    <property type="term" value="F:hydrolase activity"/>
    <property type="evidence" value="ECO:0007669"/>
    <property type="project" value="UniProtKB-KW"/>
</dbReference>
<dbReference type="InterPro" id="IPR008979">
    <property type="entry name" value="Galactose-bd-like_sf"/>
</dbReference>
<dbReference type="KEGG" id="ddb:E7747_07305"/>
<name>A0A4P7W2C6_9BACT</name>
<keyword evidence="3" id="KW-1185">Reference proteome</keyword>
<dbReference type="EMBL" id="CP039396">
    <property type="protein sequence ID" value="QCD42096.1"/>
    <property type="molecule type" value="Genomic_DNA"/>
</dbReference>
<evidence type="ECO:0000256" key="1">
    <source>
        <dbReference type="SAM" id="SignalP"/>
    </source>
</evidence>
<gene>
    <name evidence="2" type="ORF">E7747_07305</name>
</gene>
<dbReference type="Pfam" id="PF17132">
    <property type="entry name" value="Glyco_hydro_106"/>
    <property type="match status" value="2"/>
</dbReference>
<accession>A0A4P7W2C6</accession>
<dbReference type="AlphaFoldDB" id="A0A4P7W2C6"/>
<dbReference type="Gene3D" id="2.60.120.260">
    <property type="entry name" value="Galactose-binding domain-like"/>
    <property type="match status" value="1"/>
</dbReference>
<feature type="chain" id="PRO_5020550524" evidence="1">
    <location>
        <begin position="21"/>
        <end position="938"/>
    </location>
</feature>
<protein>
    <submittedName>
        <fullName evidence="2">Glycosyl hydrolase family 2</fullName>
    </submittedName>
</protein>
<keyword evidence="1" id="KW-0732">Signal</keyword>